<comment type="caution">
    <text evidence="2">The sequence shown here is derived from an EMBL/GenBank/DDBJ whole genome shotgun (WGS) entry which is preliminary data.</text>
</comment>
<evidence type="ECO:0000313" key="2">
    <source>
        <dbReference type="EMBL" id="KAF8438555.1"/>
    </source>
</evidence>
<dbReference type="EMBL" id="WHUW01000016">
    <property type="protein sequence ID" value="KAF8438555.1"/>
    <property type="molecule type" value="Genomic_DNA"/>
</dbReference>
<accession>A0AAD4BRU7</accession>
<name>A0AAD4BRU7_BOLED</name>
<gene>
    <name evidence="2" type="ORF">L210DRAFT_986709</name>
</gene>
<dbReference type="AlphaFoldDB" id="A0AAD4BRU7"/>
<reference evidence="2" key="1">
    <citation type="submission" date="2019-10" db="EMBL/GenBank/DDBJ databases">
        <authorList>
            <consortium name="DOE Joint Genome Institute"/>
            <person name="Kuo A."/>
            <person name="Miyauchi S."/>
            <person name="Kiss E."/>
            <person name="Drula E."/>
            <person name="Kohler A."/>
            <person name="Sanchez-Garcia M."/>
            <person name="Andreopoulos B."/>
            <person name="Barry K.W."/>
            <person name="Bonito G."/>
            <person name="Buee M."/>
            <person name="Carver A."/>
            <person name="Chen C."/>
            <person name="Cichocki N."/>
            <person name="Clum A."/>
            <person name="Culley D."/>
            <person name="Crous P.W."/>
            <person name="Fauchery L."/>
            <person name="Girlanda M."/>
            <person name="Hayes R."/>
            <person name="Keri Z."/>
            <person name="LaButti K."/>
            <person name="Lipzen A."/>
            <person name="Lombard V."/>
            <person name="Magnuson J."/>
            <person name="Maillard F."/>
            <person name="Morin E."/>
            <person name="Murat C."/>
            <person name="Nolan M."/>
            <person name="Ohm R."/>
            <person name="Pangilinan J."/>
            <person name="Pereira M."/>
            <person name="Perotto S."/>
            <person name="Peter M."/>
            <person name="Riley R."/>
            <person name="Sitrit Y."/>
            <person name="Stielow B."/>
            <person name="Szollosi G."/>
            <person name="Zifcakova L."/>
            <person name="Stursova M."/>
            <person name="Spatafora J.W."/>
            <person name="Tedersoo L."/>
            <person name="Vaario L.-M."/>
            <person name="Yamada A."/>
            <person name="Yan M."/>
            <person name="Wang P."/>
            <person name="Xu J."/>
            <person name="Bruns T."/>
            <person name="Baldrian P."/>
            <person name="Vilgalys R."/>
            <person name="Henrissat B."/>
            <person name="Grigoriev I.V."/>
            <person name="Hibbett D."/>
            <person name="Nagy L.G."/>
            <person name="Martin F.M."/>
        </authorList>
    </citation>
    <scope>NUCLEOTIDE SEQUENCE</scope>
    <source>
        <strain evidence="2">BED1</strain>
    </source>
</reference>
<evidence type="ECO:0000313" key="3">
    <source>
        <dbReference type="Proteomes" id="UP001194468"/>
    </source>
</evidence>
<feature type="region of interest" description="Disordered" evidence="1">
    <location>
        <begin position="1"/>
        <end position="30"/>
    </location>
</feature>
<protein>
    <submittedName>
        <fullName evidence="2">Uncharacterized protein</fullName>
    </submittedName>
</protein>
<evidence type="ECO:0000256" key="1">
    <source>
        <dbReference type="SAM" id="MobiDB-lite"/>
    </source>
</evidence>
<organism evidence="2 3">
    <name type="scientific">Boletus edulis BED1</name>
    <dbReference type="NCBI Taxonomy" id="1328754"/>
    <lineage>
        <taxon>Eukaryota</taxon>
        <taxon>Fungi</taxon>
        <taxon>Dikarya</taxon>
        <taxon>Basidiomycota</taxon>
        <taxon>Agaricomycotina</taxon>
        <taxon>Agaricomycetes</taxon>
        <taxon>Agaricomycetidae</taxon>
        <taxon>Boletales</taxon>
        <taxon>Boletineae</taxon>
        <taxon>Boletaceae</taxon>
        <taxon>Boletoideae</taxon>
        <taxon>Boletus</taxon>
    </lineage>
</organism>
<dbReference type="Proteomes" id="UP001194468">
    <property type="component" value="Unassembled WGS sequence"/>
</dbReference>
<sequence length="143" mass="15959">MAKIMWSREHRRPAFHIDDSAPSKKQTQSYQTTALRNRNQVTNKTRLKVVHGNIDVDALSFDKDEEKARIVSTAICCRRSRHQETSTVVRHARSHARSHLLVPLAVTTPSPPQILLSFTPSVVTSLIVLAIVDTDTRTGSPPG</sequence>
<keyword evidence="3" id="KW-1185">Reference proteome</keyword>
<reference evidence="2" key="2">
    <citation type="journal article" date="2020" name="Nat. Commun.">
        <title>Large-scale genome sequencing of mycorrhizal fungi provides insights into the early evolution of symbiotic traits.</title>
        <authorList>
            <person name="Miyauchi S."/>
            <person name="Kiss E."/>
            <person name="Kuo A."/>
            <person name="Drula E."/>
            <person name="Kohler A."/>
            <person name="Sanchez-Garcia M."/>
            <person name="Morin E."/>
            <person name="Andreopoulos B."/>
            <person name="Barry K.W."/>
            <person name="Bonito G."/>
            <person name="Buee M."/>
            <person name="Carver A."/>
            <person name="Chen C."/>
            <person name="Cichocki N."/>
            <person name="Clum A."/>
            <person name="Culley D."/>
            <person name="Crous P.W."/>
            <person name="Fauchery L."/>
            <person name="Girlanda M."/>
            <person name="Hayes R.D."/>
            <person name="Keri Z."/>
            <person name="LaButti K."/>
            <person name="Lipzen A."/>
            <person name="Lombard V."/>
            <person name="Magnuson J."/>
            <person name="Maillard F."/>
            <person name="Murat C."/>
            <person name="Nolan M."/>
            <person name="Ohm R.A."/>
            <person name="Pangilinan J."/>
            <person name="Pereira M.F."/>
            <person name="Perotto S."/>
            <person name="Peter M."/>
            <person name="Pfister S."/>
            <person name="Riley R."/>
            <person name="Sitrit Y."/>
            <person name="Stielow J.B."/>
            <person name="Szollosi G."/>
            <person name="Zifcakova L."/>
            <person name="Stursova M."/>
            <person name="Spatafora J.W."/>
            <person name="Tedersoo L."/>
            <person name="Vaario L.M."/>
            <person name="Yamada A."/>
            <person name="Yan M."/>
            <person name="Wang P."/>
            <person name="Xu J."/>
            <person name="Bruns T."/>
            <person name="Baldrian P."/>
            <person name="Vilgalys R."/>
            <person name="Dunand C."/>
            <person name="Henrissat B."/>
            <person name="Grigoriev I.V."/>
            <person name="Hibbett D."/>
            <person name="Nagy L.G."/>
            <person name="Martin F.M."/>
        </authorList>
    </citation>
    <scope>NUCLEOTIDE SEQUENCE</scope>
    <source>
        <strain evidence="2">BED1</strain>
    </source>
</reference>
<proteinExistence type="predicted"/>